<comment type="caution">
    <text evidence="8">The sequence shown here is derived from an EMBL/GenBank/DDBJ whole genome shotgun (WGS) entry which is preliminary data.</text>
</comment>
<accession>K1JS16</accession>
<keyword evidence="1" id="KW-0159">Chromosome partition</keyword>
<dbReference type="EMBL" id="ADMG01000041">
    <property type="protein sequence ID" value="EKB30487.1"/>
    <property type="molecule type" value="Genomic_DNA"/>
</dbReference>
<dbReference type="Gene3D" id="1.10.150.130">
    <property type="match status" value="1"/>
</dbReference>
<evidence type="ECO:0000259" key="7">
    <source>
        <dbReference type="PROSITE" id="PS51900"/>
    </source>
</evidence>
<dbReference type="Pfam" id="PF00589">
    <property type="entry name" value="Phage_integrase"/>
    <property type="match status" value="1"/>
</dbReference>
<keyword evidence="3 5" id="KW-0238">DNA-binding</keyword>
<dbReference type="GO" id="GO:0007059">
    <property type="term" value="P:chromosome segregation"/>
    <property type="evidence" value="ECO:0007669"/>
    <property type="project" value="UniProtKB-KW"/>
</dbReference>
<dbReference type="PATRIC" id="fig|742823.3.peg.1894"/>
<evidence type="ECO:0000256" key="2">
    <source>
        <dbReference type="ARBA" id="ARBA00022908"/>
    </source>
</evidence>
<keyword evidence="2" id="KW-0229">DNA integration</keyword>
<gene>
    <name evidence="8" type="ORF">HMPREF9465_01901</name>
</gene>
<evidence type="ECO:0008006" key="10">
    <source>
        <dbReference type="Google" id="ProtNLM"/>
    </source>
</evidence>
<evidence type="ECO:0000256" key="5">
    <source>
        <dbReference type="PROSITE-ProRule" id="PRU01248"/>
    </source>
</evidence>
<dbReference type="PANTHER" id="PTHR30349">
    <property type="entry name" value="PHAGE INTEGRASE-RELATED"/>
    <property type="match status" value="1"/>
</dbReference>
<proteinExistence type="predicted"/>
<dbReference type="InterPro" id="IPR050090">
    <property type="entry name" value="Tyrosine_recombinase_XerCD"/>
</dbReference>
<dbReference type="SUPFAM" id="SSF56349">
    <property type="entry name" value="DNA breaking-rejoining enzymes"/>
    <property type="match status" value="1"/>
</dbReference>
<dbReference type="RefSeq" id="WP_005436440.1">
    <property type="nucleotide sequence ID" value="NZ_JH815519.1"/>
</dbReference>
<dbReference type="PROSITE" id="PS51898">
    <property type="entry name" value="TYR_RECOMBINASE"/>
    <property type="match status" value="1"/>
</dbReference>
<dbReference type="Gene3D" id="1.10.443.10">
    <property type="entry name" value="Intergrase catalytic core"/>
    <property type="match status" value="1"/>
</dbReference>
<dbReference type="InterPro" id="IPR010998">
    <property type="entry name" value="Integrase_recombinase_N"/>
</dbReference>
<protein>
    <recommendedName>
        <fullName evidence="10">Tyr recombinase domain-containing protein</fullName>
    </recommendedName>
</protein>
<dbReference type="STRING" id="742823.HMPREF9465_01901"/>
<feature type="domain" description="Tyr recombinase" evidence="6">
    <location>
        <begin position="290"/>
        <end position="498"/>
    </location>
</feature>
<dbReference type="GO" id="GO:0003677">
    <property type="term" value="F:DNA binding"/>
    <property type="evidence" value="ECO:0007669"/>
    <property type="project" value="UniProtKB-UniRule"/>
</dbReference>
<dbReference type="InterPro" id="IPR011010">
    <property type="entry name" value="DNA_brk_join_enz"/>
</dbReference>
<feature type="domain" description="Core-binding (CB)" evidence="7">
    <location>
        <begin position="135"/>
        <end position="261"/>
    </location>
</feature>
<evidence type="ECO:0000313" key="8">
    <source>
        <dbReference type="EMBL" id="EKB30487.1"/>
    </source>
</evidence>
<reference evidence="8 9" key="1">
    <citation type="submission" date="2012-05" db="EMBL/GenBank/DDBJ databases">
        <title>The Genome Sequence of Sutterella wadsworthensis 2_1_59BFAA.</title>
        <authorList>
            <consortium name="The Broad Institute Genome Sequencing Platform"/>
            <person name="Earl A."/>
            <person name="Ward D."/>
            <person name="Feldgarden M."/>
            <person name="Gevers D."/>
            <person name="Daigneault M."/>
            <person name="Strauss J."/>
            <person name="Allen-Vercoe E."/>
            <person name="Walker B."/>
            <person name="Young S.K."/>
            <person name="Zeng Q."/>
            <person name="Gargeya S."/>
            <person name="Fitzgerald M."/>
            <person name="Haas B."/>
            <person name="Abouelleil A."/>
            <person name="Alvarado L."/>
            <person name="Arachchi H.M."/>
            <person name="Berlin A.M."/>
            <person name="Chapman S.B."/>
            <person name="Goldberg J."/>
            <person name="Griggs A."/>
            <person name="Gujja S."/>
            <person name="Hansen M."/>
            <person name="Howarth C."/>
            <person name="Imamovic A."/>
            <person name="Larimer J."/>
            <person name="McCowen C."/>
            <person name="Montmayeur A."/>
            <person name="Murphy C."/>
            <person name="Neiman D."/>
            <person name="Pearson M."/>
            <person name="Priest M."/>
            <person name="Roberts A."/>
            <person name="Saif S."/>
            <person name="Shea T."/>
            <person name="Sisk P."/>
            <person name="Sykes S."/>
            <person name="Wortman J."/>
            <person name="Nusbaum C."/>
            <person name="Birren B."/>
        </authorList>
    </citation>
    <scope>NUCLEOTIDE SEQUENCE [LARGE SCALE GENOMIC DNA]</scope>
    <source>
        <strain evidence="8 9">2_1_59BFAA</strain>
    </source>
</reference>
<dbReference type="OrthoDB" id="8610787at2"/>
<dbReference type="GO" id="GO:0006310">
    <property type="term" value="P:DNA recombination"/>
    <property type="evidence" value="ECO:0007669"/>
    <property type="project" value="UniProtKB-KW"/>
</dbReference>
<dbReference type="AlphaFoldDB" id="K1JS16"/>
<name>K1JS16_9BURK</name>
<keyword evidence="9" id="KW-1185">Reference proteome</keyword>
<evidence type="ECO:0000256" key="4">
    <source>
        <dbReference type="ARBA" id="ARBA00023172"/>
    </source>
</evidence>
<evidence type="ECO:0000256" key="1">
    <source>
        <dbReference type="ARBA" id="ARBA00022829"/>
    </source>
</evidence>
<dbReference type="Proteomes" id="UP000005835">
    <property type="component" value="Unassembled WGS sequence"/>
</dbReference>
<evidence type="ECO:0000313" key="9">
    <source>
        <dbReference type="Proteomes" id="UP000005835"/>
    </source>
</evidence>
<dbReference type="eggNOG" id="COG4974">
    <property type="taxonomic scope" value="Bacteria"/>
</dbReference>
<dbReference type="InterPro" id="IPR002104">
    <property type="entry name" value="Integrase_catalytic"/>
</dbReference>
<dbReference type="GO" id="GO:0015074">
    <property type="term" value="P:DNA integration"/>
    <property type="evidence" value="ECO:0007669"/>
    <property type="project" value="UniProtKB-KW"/>
</dbReference>
<dbReference type="HOGENOM" id="CLU_027562_42_1_4"/>
<evidence type="ECO:0000256" key="3">
    <source>
        <dbReference type="ARBA" id="ARBA00023125"/>
    </source>
</evidence>
<organism evidence="8 9">
    <name type="scientific">Sutterella wadsworthensis 2_1_59BFAA</name>
    <dbReference type="NCBI Taxonomy" id="742823"/>
    <lineage>
        <taxon>Bacteria</taxon>
        <taxon>Pseudomonadati</taxon>
        <taxon>Pseudomonadota</taxon>
        <taxon>Betaproteobacteria</taxon>
        <taxon>Burkholderiales</taxon>
        <taxon>Sutterellaceae</taxon>
        <taxon>Sutterella</taxon>
    </lineage>
</organism>
<dbReference type="InterPro" id="IPR044068">
    <property type="entry name" value="CB"/>
</dbReference>
<dbReference type="PROSITE" id="PS51900">
    <property type="entry name" value="CB"/>
    <property type="match status" value="1"/>
</dbReference>
<dbReference type="InterPro" id="IPR013762">
    <property type="entry name" value="Integrase-like_cat_sf"/>
</dbReference>
<keyword evidence="4" id="KW-0233">DNA recombination</keyword>
<dbReference type="PANTHER" id="PTHR30349:SF81">
    <property type="entry name" value="TYROSINE RECOMBINASE XERC"/>
    <property type="match status" value="1"/>
</dbReference>
<evidence type="ECO:0000259" key="6">
    <source>
        <dbReference type="PROSITE" id="PS51898"/>
    </source>
</evidence>
<sequence length="503" mass="55578">MSEKALKPALTDVGLRYNTKLADVLPPDLAEPLRTFGIETAEDLYECAANAGASWFRPVTGIDASTATALMTWLHRNGRDVGEVTERFFLPGCAPSPESRSVATQASDEGIVPMERLVVPEGLRGDRGLNRAPAMACSLDAEDDLSAIRVWLQARASNPNTQASYRKEAERYLLWCLLERRTALSSVRAGDAALFLRWLEGLGRTDEKAWAQQWRIPQSRWIGPKNMPRTSPAWRPFNGPLSATSRRNAVVVVRQLHNFLKNTGYLIFSPFDQVSPKVPLLKGEGAPQAFADRSLTDEQWAEIVSRIDDLPEGWPRERMKLILMMGKSLGMRASEMLDARTGWIVERRVGFKVRAAIEIVGKGAKVRRLPLNDEQRTIIDDALRARGIAGVAGSDPETPLLVNLGRGRNAHGPMTRSGLYVVLTKFLEEVALDVAAERPMDAAKLRASSTHWLRHTFAVNALTEMSVNVVQAAMGHASVATTGRYLSPEEEAMSEAMEKMKAL</sequence>
<dbReference type="CDD" id="cd00397">
    <property type="entry name" value="DNA_BRE_C"/>
    <property type="match status" value="1"/>
</dbReference>